<dbReference type="Proteomes" id="UP001154078">
    <property type="component" value="Chromosome 1"/>
</dbReference>
<organism evidence="4 5">
    <name type="scientific">Brassicogethes aeneus</name>
    <name type="common">Rape pollen beetle</name>
    <name type="synonym">Meligethes aeneus</name>
    <dbReference type="NCBI Taxonomy" id="1431903"/>
    <lineage>
        <taxon>Eukaryota</taxon>
        <taxon>Metazoa</taxon>
        <taxon>Ecdysozoa</taxon>
        <taxon>Arthropoda</taxon>
        <taxon>Hexapoda</taxon>
        <taxon>Insecta</taxon>
        <taxon>Pterygota</taxon>
        <taxon>Neoptera</taxon>
        <taxon>Endopterygota</taxon>
        <taxon>Coleoptera</taxon>
        <taxon>Polyphaga</taxon>
        <taxon>Cucujiformia</taxon>
        <taxon>Nitidulidae</taxon>
        <taxon>Meligethinae</taxon>
        <taxon>Brassicogethes</taxon>
    </lineage>
</organism>
<dbReference type="InterPro" id="IPR033116">
    <property type="entry name" value="TRYPSIN_SER"/>
</dbReference>
<keyword evidence="2" id="KW-0732">Signal</keyword>
<dbReference type="PANTHER" id="PTHR24271:SF50">
    <property type="match status" value="1"/>
</dbReference>
<dbReference type="PANTHER" id="PTHR24271">
    <property type="entry name" value="KALLIKREIN-RELATED"/>
    <property type="match status" value="1"/>
</dbReference>
<evidence type="ECO:0000313" key="4">
    <source>
        <dbReference type="EMBL" id="CAH0546523.1"/>
    </source>
</evidence>
<gene>
    <name evidence="4" type="ORF">MELIAE_LOCUS671</name>
</gene>
<feature type="domain" description="Peptidase S1" evidence="3">
    <location>
        <begin position="41"/>
        <end position="275"/>
    </location>
</feature>
<dbReference type="PROSITE" id="PS00135">
    <property type="entry name" value="TRYPSIN_SER"/>
    <property type="match status" value="1"/>
</dbReference>
<dbReference type="CDD" id="cd00190">
    <property type="entry name" value="Tryp_SPc"/>
    <property type="match status" value="1"/>
</dbReference>
<reference evidence="4" key="1">
    <citation type="submission" date="2021-12" db="EMBL/GenBank/DDBJ databases">
        <authorList>
            <person name="King R."/>
        </authorList>
    </citation>
    <scope>NUCLEOTIDE SEQUENCE</scope>
</reference>
<protein>
    <recommendedName>
        <fullName evidence="3">Peptidase S1 domain-containing protein</fullName>
    </recommendedName>
</protein>
<dbReference type="AlphaFoldDB" id="A0A9P0FBW5"/>
<evidence type="ECO:0000259" key="3">
    <source>
        <dbReference type="PROSITE" id="PS50240"/>
    </source>
</evidence>
<dbReference type="PROSITE" id="PS50240">
    <property type="entry name" value="TRYPSIN_DOM"/>
    <property type="match status" value="1"/>
</dbReference>
<dbReference type="FunFam" id="2.40.10.10:FF:000005">
    <property type="entry name" value="Serine protease 37"/>
    <property type="match status" value="1"/>
</dbReference>
<dbReference type="GO" id="GO:0006508">
    <property type="term" value="P:proteolysis"/>
    <property type="evidence" value="ECO:0007669"/>
    <property type="project" value="InterPro"/>
</dbReference>
<keyword evidence="1" id="KW-1015">Disulfide bond</keyword>
<dbReference type="InterPro" id="IPR009003">
    <property type="entry name" value="Peptidase_S1_PA"/>
</dbReference>
<dbReference type="EMBL" id="OV121132">
    <property type="protein sequence ID" value="CAH0546523.1"/>
    <property type="molecule type" value="Genomic_DNA"/>
</dbReference>
<evidence type="ECO:0000313" key="5">
    <source>
        <dbReference type="Proteomes" id="UP001154078"/>
    </source>
</evidence>
<accession>A0A9P0FBW5</accession>
<dbReference type="InterPro" id="IPR001254">
    <property type="entry name" value="Trypsin_dom"/>
</dbReference>
<dbReference type="SMART" id="SM00020">
    <property type="entry name" value="Tryp_SPc"/>
    <property type="match status" value="1"/>
</dbReference>
<sequence>MKYLFIFFLGVSLAFGVQDISDRKTLGAIDRSLPTPRQLKIIGGDEAKPHSFPFMVGLIINSNSFCGGTLISENYVLTGAHCAVVIKTVHVLLGAHNISAEEPTQVTIKGEKVTVHPKFDIETFQNDIALIKLSQPVNPTESIQIVNLPTRSTKDNNYYAASVCSLGWGLTEDKSRSSIDDISQVLRFVNVTILDIYSCGEYFNTESKEFINESNFCVSGHKNKGTCSGDSGGPLMHEDVQIGIVSIGSTFCEMCYPSVFTNIAKFLDWIQENSDVIIS</sequence>
<dbReference type="SUPFAM" id="SSF50494">
    <property type="entry name" value="Trypsin-like serine proteases"/>
    <property type="match status" value="1"/>
</dbReference>
<feature type="chain" id="PRO_5040428231" description="Peptidase S1 domain-containing protein" evidence="2">
    <location>
        <begin position="17"/>
        <end position="279"/>
    </location>
</feature>
<keyword evidence="5" id="KW-1185">Reference proteome</keyword>
<proteinExistence type="predicted"/>
<dbReference type="Pfam" id="PF00089">
    <property type="entry name" value="Trypsin"/>
    <property type="match status" value="1"/>
</dbReference>
<dbReference type="Gene3D" id="2.40.10.10">
    <property type="entry name" value="Trypsin-like serine proteases"/>
    <property type="match status" value="2"/>
</dbReference>
<dbReference type="InterPro" id="IPR001314">
    <property type="entry name" value="Peptidase_S1A"/>
</dbReference>
<feature type="signal peptide" evidence="2">
    <location>
        <begin position="1"/>
        <end position="16"/>
    </location>
</feature>
<dbReference type="PRINTS" id="PR00722">
    <property type="entry name" value="CHYMOTRYPSIN"/>
</dbReference>
<dbReference type="GO" id="GO:0004252">
    <property type="term" value="F:serine-type endopeptidase activity"/>
    <property type="evidence" value="ECO:0007669"/>
    <property type="project" value="InterPro"/>
</dbReference>
<dbReference type="InterPro" id="IPR043504">
    <property type="entry name" value="Peptidase_S1_PA_chymotrypsin"/>
</dbReference>
<evidence type="ECO:0000256" key="2">
    <source>
        <dbReference type="SAM" id="SignalP"/>
    </source>
</evidence>
<evidence type="ECO:0000256" key="1">
    <source>
        <dbReference type="ARBA" id="ARBA00023157"/>
    </source>
</evidence>
<name>A0A9P0FBW5_BRAAE</name>
<dbReference type="OrthoDB" id="60866at2759"/>